<dbReference type="SUPFAM" id="SSF52402">
    <property type="entry name" value="Adenine nucleotide alpha hydrolases-like"/>
    <property type="match status" value="2"/>
</dbReference>
<dbReference type="EMBL" id="BAAAUX010000014">
    <property type="protein sequence ID" value="GAA2795110.1"/>
    <property type="molecule type" value="Genomic_DNA"/>
</dbReference>
<dbReference type="PRINTS" id="PR01438">
    <property type="entry name" value="UNVRSLSTRESS"/>
</dbReference>
<evidence type="ECO:0000313" key="4">
    <source>
        <dbReference type="Proteomes" id="UP001500979"/>
    </source>
</evidence>
<proteinExistence type="inferred from homology"/>
<comment type="caution">
    <text evidence="3">The sequence shown here is derived from an EMBL/GenBank/DDBJ whole genome shotgun (WGS) entry which is preliminary data.</text>
</comment>
<protein>
    <submittedName>
        <fullName evidence="3">Universal stress protein</fullName>
    </submittedName>
</protein>
<keyword evidence="4" id="KW-1185">Reference proteome</keyword>
<dbReference type="InterPro" id="IPR006015">
    <property type="entry name" value="Universal_stress_UspA"/>
</dbReference>
<dbReference type="Pfam" id="PF00582">
    <property type="entry name" value="Usp"/>
    <property type="match status" value="2"/>
</dbReference>
<sequence length="272" mass="28320">MSGPSAVAGVDGSEQSVLAARWAAREADLRGLPLHLLLVNDDPARAPHCESALADATRACHEVAPELTVTAEITFGHPIEELVHISAHAPLLVVGSRGRGGFLDAVLGSVSSAVATHGECPVVVVRNPADTGPVVVGVDNSRGSRFALAFAFDAAARRATGLVAVQALPDAYFHPGPFPHPDRDELRDSADRHLAEQLAGWSEQYPDVPVSRAATNEHPVAALREAAEGAQLLVVGHRGRGGFTGMLLGSVASGVLHHSPCPVAVVRMDRTS</sequence>
<dbReference type="Gene3D" id="3.40.50.620">
    <property type="entry name" value="HUPs"/>
    <property type="match status" value="2"/>
</dbReference>
<gene>
    <name evidence="3" type="ORF">GCM10010470_32600</name>
</gene>
<accession>A0ABN3VEG4</accession>
<evidence type="ECO:0000256" key="1">
    <source>
        <dbReference type="ARBA" id="ARBA00008791"/>
    </source>
</evidence>
<dbReference type="RefSeq" id="WP_344680531.1">
    <property type="nucleotide sequence ID" value="NZ_BAAAUX010000014.1"/>
</dbReference>
<dbReference type="InterPro" id="IPR006016">
    <property type="entry name" value="UspA"/>
</dbReference>
<feature type="domain" description="UspA" evidence="2">
    <location>
        <begin position="133"/>
        <end position="267"/>
    </location>
</feature>
<dbReference type="PANTHER" id="PTHR46553:SF3">
    <property type="entry name" value="ADENINE NUCLEOTIDE ALPHA HYDROLASES-LIKE SUPERFAMILY PROTEIN"/>
    <property type="match status" value="1"/>
</dbReference>
<organism evidence="3 4">
    <name type="scientific">Saccharopolyspora taberi</name>
    <dbReference type="NCBI Taxonomy" id="60895"/>
    <lineage>
        <taxon>Bacteria</taxon>
        <taxon>Bacillati</taxon>
        <taxon>Actinomycetota</taxon>
        <taxon>Actinomycetes</taxon>
        <taxon>Pseudonocardiales</taxon>
        <taxon>Pseudonocardiaceae</taxon>
        <taxon>Saccharopolyspora</taxon>
    </lineage>
</organism>
<feature type="domain" description="UspA" evidence="2">
    <location>
        <begin position="7"/>
        <end position="126"/>
    </location>
</feature>
<name>A0ABN3VEG4_9PSEU</name>
<dbReference type="InterPro" id="IPR014729">
    <property type="entry name" value="Rossmann-like_a/b/a_fold"/>
</dbReference>
<dbReference type="Proteomes" id="UP001500979">
    <property type="component" value="Unassembled WGS sequence"/>
</dbReference>
<evidence type="ECO:0000313" key="3">
    <source>
        <dbReference type="EMBL" id="GAA2795110.1"/>
    </source>
</evidence>
<evidence type="ECO:0000259" key="2">
    <source>
        <dbReference type="Pfam" id="PF00582"/>
    </source>
</evidence>
<reference evidence="3 4" key="1">
    <citation type="journal article" date="2019" name="Int. J. Syst. Evol. Microbiol.">
        <title>The Global Catalogue of Microorganisms (GCM) 10K type strain sequencing project: providing services to taxonomists for standard genome sequencing and annotation.</title>
        <authorList>
            <consortium name="The Broad Institute Genomics Platform"/>
            <consortium name="The Broad Institute Genome Sequencing Center for Infectious Disease"/>
            <person name="Wu L."/>
            <person name="Ma J."/>
        </authorList>
    </citation>
    <scope>NUCLEOTIDE SEQUENCE [LARGE SCALE GENOMIC DNA]</scope>
    <source>
        <strain evidence="3 4">JCM 9383</strain>
    </source>
</reference>
<dbReference type="PANTHER" id="PTHR46553">
    <property type="entry name" value="ADENINE NUCLEOTIDE ALPHA HYDROLASES-LIKE SUPERFAMILY PROTEIN"/>
    <property type="match status" value="1"/>
</dbReference>
<comment type="similarity">
    <text evidence="1">Belongs to the universal stress protein A family.</text>
</comment>